<dbReference type="NCBIfam" id="NF003670">
    <property type="entry name" value="PRK05293.1"/>
    <property type="match status" value="1"/>
</dbReference>
<proteinExistence type="inferred from homology"/>
<feature type="binding site" evidence="9">
    <location>
        <position position="100"/>
    </location>
    <ligand>
        <name>alpha-D-glucose 1-phosphate</name>
        <dbReference type="ChEBI" id="CHEBI:58601"/>
    </ligand>
</feature>
<dbReference type="EC" id="2.7.7.27" evidence="9"/>
<dbReference type="PROSITE" id="PS00810">
    <property type="entry name" value="ADP_GLC_PYROPHOSPH_3"/>
    <property type="match status" value="1"/>
</dbReference>
<keyword evidence="8 9" id="KW-0119">Carbohydrate metabolism</keyword>
<dbReference type="InterPro" id="IPR029044">
    <property type="entry name" value="Nucleotide-diphossugar_trans"/>
</dbReference>
<gene>
    <name evidence="9" type="primary">glgC</name>
    <name evidence="12" type="ORF">ACFFMS_04730</name>
</gene>
<evidence type="ECO:0000256" key="6">
    <source>
        <dbReference type="ARBA" id="ARBA00022840"/>
    </source>
</evidence>
<dbReference type="InterPro" id="IPR023049">
    <property type="entry name" value="GlgC_bac"/>
</dbReference>
<evidence type="ECO:0000259" key="10">
    <source>
        <dbReference type="Pfam" id="PF00483"/>
    </source>
</evidence>
<feature type="site" description="Could play a key role in the communication between the regulatory and the substrate sites" evidence="9">
    <location>
        <position position="99"/>
    </location>
</feature>
<evidence type="ECO:0000256" key="8">
    <source>
        <dbReference type="ARBA" id="ARBA00023277"/>
    </source>
</evidence>
<keyword evidence="4 9" id="KW-0548">Nucleotidyltransferase</keyword>
<evidence type="ECO:0000256" key="3">
    <source>
        <dbReference type="ARBA" id="ARBA00022679"/>
    </source>
</evidence>
<dbReference type="CDD" id="cd04651">
    <property type="entry name" value="LbH_G1P_AT_C"/>
    <property type="match status" value="1"/>
</dbReference>
<protein>
    <recommendedName>
        <fullName evidence="9">Glucose-1-phosphate adenylyltransferase</fullName>
        <ecNumber evidence="9">2.7.7.27</ecNumber>
    </recommendedName>
    <alternativeName>
        <fullName evidence="9">ADP-glucose pyrophosphorylase</fullName>
        <shortName evidence="9">ADPGlc PPase</shortName>
    </alternativeName>
    <alternativeName>
        <fullName evidence="9">ADP-glucose synthase</fullName>
    </alternativeName>
</protein>
<comment type="pathway">
    <text evidence="9">Glycan biosynthesis; glycogen biosynthesis.</text>
</comment>
<dbReference type="Gene3D" id="3.90.550.10">
    <property type="entry name" value="Spore Coat Polysaccharide Biosynthesis Protein SpsA, Chain A"/>
    <property type="match status" value="1"/>
</dbReference>
<comment type="similarity">
    <text evidence="1 9">Belongs to the bacterial/plant glucose-1-phosphate adenylyltransferase family.</text>
</comment>
<dbReference type="NCBIfam" id="TIGR02091">
    <property type="entry name" value="glgC"/>
    <property type="match status" value="1"/>
</dbReference>
<dbReference type="Pfam" id="PF00483">
    <property type="entry name" value="NTP_transferase"/>
    <property type="match status" value="1"/>
</dbReference>
<dbReference type="RefSeq" id="WP_379948099.1">
    <property type="nucleotide sequence ID" value="NZ_JBHMAF010000017.1"/>
</dbReference>
<dbReference type="InterPro" id="IPR056818">
    <property type="entry name" value="GlmU/GlgC-like_hexapep"/>
</dbReference>
<evidence type="ECO:0000256" key="7">
    <source>
        <dbReference type="ARBA" id="ARBA00023056"/>
    </source>
</evidence>
<dbReference type="CDD" id="cd02508">
    <property type="entry name" value="ADP_Glucose_PP"/>
    <property type="match status" value="1"/>
</dbReference>
<dbReference type="SUPFAM" id="SSF51161">
    <property type="entry name" value="Trimeric LpxA-like enzymes"/>
    <property type="match status" value="1"/>
</dbReference>
<dbReference type="InterPro" id="IPR005835">
    <property type="entry name" value="NTP_transferase_dom"/>
</dbReference>
<feature type="binding site" evidence="9">
    <location>
        <begin position="180"/>
        <end position="181"/>
    </location>
    <ligand>
        <name>alpha-D-glucose 1-phosphate</name>
        <dbReference type="ChEBI" id="CHEBI:58601"/>
    </ligand>
</feature>
<accession>A0ABV5WB84</accession>
<feature type="domain" description="Glucose-1-phosphate adenylyltransferase/Bifunctional protein GlmU-like C-terminal hexapeptide" evidence="11">
    <location>
        <begin position="288"/>
        <end position="357"/>
    </location>
</feature>
<feature type="binding site" evidence="9">
    <location>
        <position position="165"/>
    </location>
    <ligand>
        <name>alpha-D-glucose 1-phosphate</name>
        <dbReference type="ChEBI" id="CHEBI:58601"/>
    </ligand>
</feature>
<feature type="domain" description="Nucleotidyl transferase" evidence="10">
    <location>
        <begin position="8"/>
        <end position="260"/>
    </location>
</feature>
<evidence type="ECO:0000313" key="12">
    <source>
        <dbReference type="EMBL" id="MFB9757849.1"/>
    </source>
</evidence>
<evidence type="ECO:0000256" key="4">
    <source>
        <dbReference type="ARBA" id="ARBA00022695"/>
    </source>
</evidence>
<dbReference type="EMBL" id="JBHMAF010000017">
    <property type="protein sequence ID" value="MFB9757849.1"/>
    <property type="molecule type" value="Genomic_DNA"/>
</dbReference>
<dbReference type="InterPro" id="IPR005836">
    <property type="entry name" value="ADP_Glu_pyroP_CS"/>
</dbReference>
<keyword evidence="5 9" id="KW-0547">Nucleotide-binding</keyword>
<evidence type="ECO:0000256" key="5">
    <source>
        <dbReference type="ARBA" id="ARBA00022741"/>
    </source>
</evidence>
<feature type="binding site" evidence="9">
    <location>
        <position position="191"/>
    </location>
    <ligand>
        <name>alpha-D-glucose 1-phosphate</name>
        <dbReference type="ChEBI" id="CHEBI:58601"/>
    </ligand>
</feature>
<keyword evidence="2 9" id="KW-0321">Glycogen metabolism</keyword>
<dbReference type="PANTHER" id="PTHR43523:SF2">
    <property type="entry name" value="GLUCOSE-1-PHOSPHATE ADENYLYLTRANSFERASE"/>
    <property type="match status" value="1"/>
</dbReference>
<dbReference type="Proteomes" id="UP001589609">
    <property type="component" value="Unassembled WGS sequence"/>
</dbReference>
<organism evidence="12 13">
    <name type="scientific">Ectobacillus funiculus</name>
    <dbReference type="NCBI Taxonomy" id="137993"/>
    <lineage>
        <taxon>Bacteria</taxon>
        <taxon>Bacillati</taxon>
        <taxon>Bacillota</taxon>
        <taxon>Bacilli</taxon>
        <taxon>Bacillales</taxon>
        <taxon>Bacillaceae</taxon>
        <taxon>Ectobacillus</taxon>
    </lineage>
</organism>
<dbReference type="InterPro" id="IPR011831">
    <property type="entry name" value="ADP-Glc_PPase"/>
</dbReference>
<comment type="subunit">
    <text evidence="9">Homotetramer.</text>
</comment>
<dbReference type="GO" id="GO:0008878">
    <property type="term" value="F:glucose-1-phosphate adenylyltransferase activity"/>
    <property type="evidence" value="ECO:0007669"/>
    <property type="project" value="UniProtKB-EC"/>
</dbReference>
<reference evidence="12 13" key="1">
    <citation type="submission" date="2024-09" db="EMBL/GenBank/DDBJ databases">
        <authorList>
            <person name="Sun Q."/>
            <person name="Mori K."/>
        </authorList>
    </citation>
    <scope>NUCLEOTIDE SEQUENCE [LARGE SCALE GENOMIC DNA]</scope>
    <source>
        <strain evidence="12 13">JCM 11201</strain>
    </source>
</reference>
<dbReference type="HAMAP" id="MF_00624">
    <property type="entry name" value="GlgC"/>
    <property type="match status" value="1"/>
</dbReference>
<comment type="function">
    <text evidence="9">Involved in the biosynthesis of ADP-glucose, a building block required for the elongation reactions to produce glycogen. Catalyzes the reaction between ATP and alpha-D-glucose 1-phosphate (G1P) to produce pyrophosphate and ADP-Glc.</text>
</comment>
<name>A0ABV5WB84_9BACI</name>
<dbReference type="InterPro" id="IPR011004">
    <property type="entry name" value="Trimer_LpxA-like_sf"/>
</dbReference>
<keyword evidence="6 9" id="KW-0067">ATP-binding</keyword>
<keyword evidence="3 9" id="KW-0808">Transferase</keyword>
<feature type="site" description="Could play a key role in the communication between the regulatory and the substrate sites" evidence="9">
    <location>
        <position position="60"/>
    </location>
</feature>
<evidence type="ECO:0000313" key="13">
    <source>
        <dbReference type="Proteomes" id="UP001589609"/>
    </source>
</evidence>
<evidence type="ECO:0000256" key="9">
    <source>
        <dbReference type="HAMAP-Rule" id="MF_00624"/>
    </source>
</evidence>
<keyword evidence="13" id="KW-1185">Reference proteome</keyword>
<comment type="caution">
    <text evidence="12">The sequence shown here is derived from an EMBL/GenBank/DDBJ whole genome shotgun (WGS) entry which is preliminary data.</text>
</comment>
<evidence type="ECO:0000256" key="1">
    <source>
        <dbReference type="ARBA" id="ARBA00010443"/>
    </source>
</evidence>
<evidence type="ECO:0000256" key="2">
    <source>
        <dbReference type="ARBA" id="ARBA00022600"/>
    </source>
</evidence>
<dbReference type="PROSITE" id="PS00809">
    <property type="entry name" value="ADP_GLC_PYROPHOSPH_2"/>
    <property type="match status" value="1"/>
</dbReference>
<dbReference type="Pfam" id="PF24894">
    <property type="entry name" value="Hexapep_GlmU"/>
    <property type="match status" value="1"/>
</dbReference>
<evidence type="ECO:0000259" key="11">
    <source>
        <dbReference type="Pfam" id="PF24894"/>
    </source>
</evidence>
<dbReference type="PROSITE" id="PS00808">
    <property type="entry name" value="ADP_GLC_PYROPHOSPH_1"/>
    <property type="match status" value="1"/>
</dbReference>
<dbReference type="PANTHER" id="PTHR43523">
    <property type="entry name" value="GLUCOSE-1-PHOSPHATE ADENYLYLTRANSFERASE-RELATED"/>
    <property type="match status" value="1"/>
</dbReference>
<comment type="catalytic activity">
    <reaction evidence="9">
        <text>alpha-D-glucose 1-phosphate + ATP + H(+) = ADP-alpha-D-glucose + diphosphate</text>
        <dbReference type="Rhea" id="RHEA:12120"/>
        <dbReference type="ChEBI" id="CHEBI:15378"/>
        <dbReference type="ChEBI" id="CHEBI:30616"/>
        <dbReference type="ChEBI" id="CHEBI:33019"/>
        <dbReference type="ChEBI" id="CHEBI:57498"/>
        <dbReference type="ChEBI" id="CHEBI:58601"/>
        <dbReference type="EC" id="2.7.7.27"/>
    </reaction>
</comment>
<dbReference type="Gene3D" id="2.160.10.10">
    <property type="entry name" value="Hexapeptide repeat proteins"/>
    <property type="match status" value="1"/>
</dbReference>
<sequence>MAKKQCIAMLLAGGRGSRLKTLTQDIAKPAVPFGGKYRIIDFALSNCKNSNINTVGILTQYQPHVLQNYIGNGYHWDLDRKDGGVSILPPFQCQDRARWYEGTANAVFHNRKYIEEQNPEHILIISGDHIYKMDYNEMLEQHIHTNADVTISVVNVPWSEANRFGIVTSDKSDRIIEFEEKPVHPKSNQASMGIYIFKREALQMFLEQDSYLDTPADFGKDIIPAMIKGSMHVFAFQFKGYWRDVGTIDSYWQSNMDLLSEEKNIFLCNTNWNVYTKEQNHSPFFLSETGSIMRSLISEGCNIAGRVEHSVLSCGVKIGKHAVIKDCVILPNTVIGDRVYIEGAVIGSNVTIEEGAVMKPHSSKQKIALIDNRRLSPEESYKKQANII</sequence>
<keyword evidence="7 9" id="KW-0320">Glycogen biosynthesis</keyword>
<dbReference type="SUPFAM" id="SSF53448">
    <property type="entry name" value="Nucleotide-diphospho-sugar transferases"/>
    <property type="match status" value="1"/>
</dbReference>